<evidence type="ECO:0000313" key="2">
    <source>
        <dbReference type="Proteomes" id="UP001580430"/>
    </source>
</evidence>
<evidence type="ECO:0000313" key="1">
    <source>
        <dbReference type="EMBL" id="MFB5758903.1"/>
    </source>
</evidence>
<sequence length="212" mass="24474">MKTRDYSYLKDTYVEITRSDDEFNEGEQAIVKEVSGDSLYVEVDNGEIFWTDIDSVSYDPDTRQHKVGVDNKFLNEFKALEQHLSDLAEYFSKSELKMSPWQIDGWNASARNLKTKLDKMIKEANVEMWKHYNSKEIQSMPTILKNKETGQYGTLEYSLFGGSVHWYDEKSGALGKSLGDRLDNIFKHWDIVDLPSGYEVGPYGGVRKINKQ</sequence>
<proteinExistence type="predicted"/>
<gene>
    <name evidence="1" type="ORF">ACE5LO_00710</name>
</gene>
<name>A0ABV5BUF4_9BACL</name>
<dbReference type="EMBL" id="JBHIRY010000001">
    <property type="protein sequence ID" value="MFB5758903.1"/>
    <property type="molecule type" value="Genomic_DNA"/>
</dbReference>
<dbReference type="Proteomes" id="UP001580430">
    <property type="component" value="Unassembled WGS sequence"/>
</dbReference>
<keyword evidence="2" id="KW-1185">Reference proteome</keyword>
<dbReference type="RefSeq" id="WP_375518156.1">
    <property type="nucleotide sequence ID" value="NZ_JBHIRY010000001.1"/>
</dbReference>
<organism evidence="1 2">
    <name type="scientific">Paenibacillus medicaginis</name>
    <dbReference type="NCBI Taxonomy" id="1470560"/>
    <lineage>
        <taxon>Bacteria</taxon>
        <taxon>Bacillati</taxon>
        <taxon>Bacillota</taxon>
        <taxon>Bacilli</taxon>
        <taxon>Bacillales</taxon>
        <taxon>Paenibacillaceae</taxon>
        <taxon>Paenibacillus</taxon>
    </lineage>
</organism>
<protein>
    <submittedName>
        <fullName evidence="1">Uncharacterized protein</fullName>
    </submittedName>
</protein>
<reference evidence="1 2" key="1">
    <citation type="submission" date="2024-09" db="EMBL/GenBank/DDBJ databases">
        <title>Paenibacillus zeirhizospherea sp. nov., isolated from surface of the maize (Zea mays) roots in a horticulture field, Hungary.</title>
        <authorList>
            <person name="Marton D."/>
            <person name="Farkas M."/>
            <person name="Bedics A."/>
            <person name="Toth E."/>
            <person name="Tancsics A."/>
            <person name="Boka K."/>
            <person name="Marati G."/>
            <person name="Kriszt B."/>
            <person name="Cserhati M."/>
        </authorList>
    </citation>
    <scope>NUCLEOTIDE SEQUENCE [LARGE SCALE GENOMIC DNA]</scope>
    <source>
        <strain evidence="1 2">JCM 18446</strain>
    </source>
</reference>
<accession>A0ABV5BUF4</accession>
<comment type="caution">
    <text evidence="1">The sequence shown here is derived from an EMBL/GenBank/DDBJ whole genome shotgun (WGS) entry which is preliminary data.</text>
</comment>